<geneLocation type="plasmid" evidence="2">
    <name>pedy32-46i</name>
</geneLocation>
<evidence type="ECO:0008006" key="3">
    <source>
        <dbReference type="Google" id="ProtNLM"/>
    </source>
</evidence>
<keyword evidence="1" id="KW-0614">Plasmid</keyword>
<proteinExistence type="predicted"/>
<keyword evidence="2" id="KW-1185">Reference proteome</keyword>
<sequence>MQLLRGQYGHLLDAARLQWTRLATGEMTTSALPYVDTVTEITRTVVRVAHVDDLPKPALGNVIAATALAPIATPSAPVDAIIGGLTRSLAEHTNDRHWLDIVEPPSTAVLDRTTDVVLPTQQVILLIQRALTDTESPTDRIRRVLGATSNDTIGSMIGTSRNVVAKLDSGKRPNDQTVLGRLSRIDRIARFVDELLEPEDVDAWLDTPLADLDGTTPREALTDPDRTERLVALLAAVATGGPGPTPLSGQAA</sequence>
<evidence type="ECO:0000313" key="1">
    <source>
        <dbReference type="EMBL" id="AXV09775.1"/>
    </source>
</evidence>
<dbReference type="KEGG" id="euz:DVS28_b0005"/>
<dbReference type="Proteomes" id="UP000264006">
    <property type="component" value="Plasmid pEDY32-46I"/>
</dbReference>
<accession>A0A346Y5M8</accession>
<protein>
    <recommendedName>
        <fullName evidence="3">Antitoxin Xre/MbcA/ParS-like toxin-binding domain-containing protein</fullName>
    </recommendedName>
</protein>
<evidence type="ECO:0000313" key="2">
    <source>
        <dbReference type="Proteomes" id="UP000264006"/>
    </source>
</evidence>
<organism evidence="1 2">
    <name type="scientific">Euzebya pacifica</name>
    <dbReference type="NCBI Taxonomy" id="1608957"/>
    <lineage>
        <taxon>Bacteria</taxon>
        <taxon>Bacillati</taxon>
        <taxon>Actinomycetota</taxon>
        <taxon>Nitriliruptoria</taxon>
        <taxon>Euzebyales</taxon>
    </lineage>
</organism>
<dbReference type="AlphaFoldDB" id="A0A346Y5M8"/>
<name>A0A346Y5M8_9ACTN</name>
<gene>
    <name evidence="1" type="ORF">DVS28_b0005</name>
</gene>
<reference evidence="1 2" key="1">
    <citation type="submission" date="2018-09" db="EMBL/GenBank/DDBJ databases">
        <title>Complete genome sequence of Euzebya sp. DY32-46 isolated from seawater of Pacific Ocean.</title>
        <authorList>
            <person name="Xu L."/>
            <person name="Wu Y.-H."/>
            <person name="Xu X.-W."/>
        </authorList>
    </citation>
    <scope>NUCLEOTIDE SEQUENCE [LARGE SCALE GENOMIC DNA]</scope>
    <source>
        <strain evidence="1 2">DY32-46</strain>
        <plasmid evidence="2">pedy32-46i</plasmid>
    </source>
</reference>
<dbReference type="EMBL" id="CP031166">
    <property type="protein sequence ID" value="AXV09775.1"/>
    <property type="molecule type" value="Genomic_DNA"/>
</dbReference>